<feature type="coiled-coil region" evidence="1">
    <location>
        <begin position="194"/>
        <end position="291"/>
    </location>
</feature>
<organism evidence="2 3">
    <name type="scientific">Pholiota conissans</name>
    <dbReference type="NCBI Taxonomy" id="109636"/>
    <lineage>
        <taxon>Eukaryota</taxon>
        <taxon>Fungi</taxon>
        <taxon>Dikarya</taxon>
        <taxon>Basidiomycota</taxon>
        <taxon>Agaricomycotina</taxon>
        <taxon>Agaricomycetes</taxon>
        <taxon>Agaricomycetidae</taxon>
        <taxon>Agaricales</taxon>
        <taxon>Agaricineae</taxon>
        <taxon>Strophariaceae</taxon>
        <taxon>Pholiota</taxon>
    </lineage>
</organism>
<evidence type="ECO:0000313" key="2">
    <source>
        <dbReference type="EMBL" id="KAF9477060.1"/>
    </source>
</evidence>
<evidence type="ECO:0000256" key="1">
    <source>
        <dbReference type="SAM" id="Coils"/>
    </source>
</evidence>
<dbReference type="AlphaFoldDB" id="A0A9P5YYN0"/>
<keyword evidence="1" id="KW-0175">Coiled coil</keyword>
<name>A0A9P5YYN0_9AGAR</name>
<sequence length="326" mass="36525">MDTSHEYASDDVTPAKTRPKLFSMAQSHALLESKRFNPPEQQNVLNTARIRMDPGQRQRKGAAQTAPRISLSHLLSNNIQTRTTTPVSAHRSSAQAYTIERHDTENVNSSPPFSSYGSPERACIQQNRPFSAAPNPQHTLRLSSLYKAPETLRKSQNPNDASALLISSVSTNKSQSTIRKDDFVQYFGSTVVENEQLRAAKQHLEAMNNQLSRELEDYRSNLSVINDQLSSATLEVKTMRPALALAREQLSSNETEIASLKESCSSIKAEVDNVREENKALKEEHTRERIENDRLLTSVQTTKNGIAKLLIERVFMIYVGSMINVT</sequence>
<protein>
    <submittedName>
        <fullName evidence="2">Uncharacterized protein</fullName>
    </submittedName>
</protein>
<keyword evidence="3" id="KW-1185">Reference proteome</keyword>
<dbReference type="OrthoDB" id="3246510at2759"/>
<comment type="caution">
    <text evidence="2">The sequence shown here is derived from an EMBL/GenBank/DDBJ whole genome shotgun (WGS) entry which is preliminary data.</text>
</comment>
<accession>A0A9P5YYN0</accession>
<gene>
    <name evidence="2" type="ORF">BDN70DRAFT_132046</name>
</gene>
<proteinExistence type="predicted"/>
<reference evidence="2" key="1">
    <citation type="submission" date="2020-11" db="EMBL/GenBank/DDBJ databases">
        <authorList>
            <consortium name="DOE Joint Genome Institute"/>
            <person name="Ahrendt S."/>
            <person name="Riley R."/>
            <person name="Andreopoulos W."/>
            <person name="Labutti K."/>
            <person name="Pangilinan J."/>
            <person name="Ruiz-Duenas F.J."/>
            <person name="Barrasa J.M."/>
            <person name="Sanchez-Garcia M."/>
            <person name="Camarero S."/>
            <person name="Miyauchi S."/>
            <person name="Serrano A."/>
            <person name="Linde D."/>
            <person name="Babiker R."/>
            <person name="Drula E."/>
            <person name="Ayuso-Fernandez I."/>
            <person name="Pacheco R."/>
            <person name="Padilla G."/>
            <person name="Ferreira P."/>
            <person name="Barriuso J."/>
            <person name="Kellner H."/>
            <person name="Castanera R."/>
            <person name="Alfaro M."/>
            <person name="Ramirez L."/>
            <person name="Pisabarro A.G."/>
            <person name="Kuo A."/>
            <person name="Tritt A."/>
            <person name="Lipzen A."/>
            <person name="He G."/>
            <person name="Yan M."/>
            <person name="Ng V."/>
            <person name="Cullen D."/>
            <person name="Martin F."/>
            <person name="Rosso M.-N."/>
            <person name="Henrissat B."/>
            <person name="Hibbett D."/>
            <person name="Martinez A.T."/>
            <person name="Grigoriev I.V."/>
        </authorList>
    </citation>
    <scope>NUCLEOTIDE SEQUENCE</scope>
    <source>
        <strain evidence="2">CIRM-BRFM 674</strain>
    </source>
</reference>
<dbReference type="Proteomes" id="UP000807469">
    <property type="component" value="Unassembled WGS sequence"/>
</dbReference>
<dbReference type="Gene3D" id="1.10.287.1490">
    <property type="match status" value="1"/>
</dbReference>
<dbReference type="EMBL" id="MU155273">
    <property type="protein sequence ID" value="KAF9477060.1"/>
    <property type="molecule type" value="Genomic_DNA"/>
</dbReference>
<evidence type="ECO:0000313" key="3">
    <source>
        <dbReference type="Proteomes" id="UP000807469"/>
    </source>
</evidence>